<dbReference type="Proteomes" id="UP000246635">
    <property type="component" value="Unassembled WGS sequence"/>
</dbReference>
<comment type="caution">
    <text evidence="4">The sequence shown here is derived from an EMBL/GenBank/DDBJ whole genome shotgun (WGS) entry which is preliminary data.</text>
</comment>
<dbReference type="Pfam" id="PF00296">
    <property type="entry name" value="Bac_luciferase"/>
    <property type="match status" value="1"/>
</dbReference>
<dbReference type="RefSeq" id="WP_110042133.1">
    <property type="nucleotide sequence ID" value="NZ_CP054613.1"/>
</dbReference>
<dbReference type="InterPro" id="IPR036661">
    <property type="entry name" value="Luciferase-like_sf"/>
</dbReference>
<dbReference type="SUPFAM" id="SSF51679">
    <property type="entry name" value="Bacterial luciferase-like"/>
    <property type="match status" value="1"/>
</dbReference>
<evidence type="ECO:0000313" key="4">
    <source>
        <dbReference type="EMBL" id="PWW08615.1"/>
    </source>
</evidence>
<name>A0A2V2Z0F4_9BACL</name>
<keyword evidence="1" id="KW-0560">Oxidoreductase</keyword>
<evidence type="ECO:0000256" key="2">
    <source>
        <dbReference type="ARBA" id="ARBA00023033"/>
    </source>
</evidence>
<reference evidence="4 5" key="1">
    <citation type="submission" date="2018-05" db="EMBL/GenBank/DDBJ databases">
        <title>Genomic Encyclopedia of Type Strains, Phase III (KMG-III): the genomes of soil and plant-associated and newly described type strains.</title>
        <authorList>
            <person name="Whitman W."/>
        </authorList>
    </citation>
    <scope>NUCLEOTIDE SEQUENCE [LARGE SCALE GENOMIC DNA]</scope>
    <source>
        <strain evidence="4 5">CECT 5696</strain>
    </source>
</reference>
<dbReference type="InterPro" id="IPR050766">
    <property type="entry name" value="Bact_Lucif_Oxidored"/>
</dbReference>
<dbReference type="PANTHER" id="PTHR30137:SF8">
    <property type="entry name" value="BLR5498 PROTEIN"/>
    <property type="match status" value="1"/>
</dbReference>
<dbReference type="EMBL" id="QGTQ01000001">
    <property type="protein sequence ID" value="PWW08615.1"/>
    <property type="molecule type" value="Genomic_DNA"/>
</dbReference>
<keyword evidence="5" id="KW-1185">Reference proteome</keyword>
<gene>
    <name evidence="4" type="ORF">DFQ01_101339</name>
</gene>
<dbReference type="GO" id="GO:0004497">
    <property type="term" value="F:monooxygenase activity"/>
    <property type="evidence" value="ECO:0007669"/>
    <property type="project" value="UniProtKB-KW"/>
</dbReference>
<dbReference type="OrthoDB" id="9776438at2"/>
<sequence length="357" mass="38888">MAETAKKMEIGISTFLEATPHPVTGETVNHAERLRNAVEEIVLADQVGLDVYGIGEHHRPDYAGSAPAIVLAAAAGMTKNIRLTSAVTVLSSDDPVRVYQQFATIDGISNGRAEIMAGRGSFVESFPLFGYSLEDYNELFDEKLELLLEICKSEKVTWRGGHRPAIQNLGVYPRAVQEPLPVWIATGGNPESAIRAGMLGLPVAFAIIGGMPESFAPLVDLYKRAAIQAGHDPSKLQIASHSHGFVADTMEQAVESFYLPTAAQMTKIGSERGWGRPYDRATYDASRSLRGALYVGDPEYVAEKIVLLRKNLGLTRFFLHVNVGTMPHREVLRAIELLGTKVAPIVHKELARLESNG</sequence>
<evidence type="ECO:0000313" key="5">
    <source>
        <dbReference type="Proteomes" id="UP000246635"/>
    </source>
</evidence>
<dbReference type="AlphaFoldDB" id="A0A2V2Z0F4"/>
<organism evidence="4 5">
    <name type="scientific">Paenibacillus cellulosilyticus</name>
    <dbReference type="NCBI Taxonomy" id="375489"/>
    <lineage>
        <taxon>Bacteria</taxon>
        <taxon>Bacillati</taxon>
        <taxon>Bacillota</taxon>
        <taxon>Bacilli</taxon>
        <taxon>Bacillales</taxon>
        <taxon>Paenibacillaceae</taxon>
        <taxon>Paenibacillus</taxon>
    </lineage>
</organism>
<keyword evidence="2" id="KW-0503">Monooxygenase</keyword>
<evidence type="ECO:0000259" key="3">
    <source>
        <dbReference type="Pfam" id="PF00296"/>
    </source>
</evidence>
<evidence type="ECO:0000256" key="1">
    <source>
        <dbReference type="ARBA" id="ARBA00023002"/>
    </source>
</evidence>
<dbReference type="InterPro" id="IPR022290">
    <property type="entry name" value="LLM_Atu2307-like"/>
</dbReference>
<dbReference type="PANTHER" id="PTHR30137">
    <property type="entry name" value="LUCIFERASE-LIKE MONOOXYGENASE"/>
    <property type="match status" value="1"/>
</dbReference>
<dbReference type="GO" id="GO:0005829">
    <property type="term" value="C:cytosol"/>
    <property type="evidence" value="ECO:0007669"/>
    <property type="project" value="TreeGrafter"/>
</dbReference>
<accession>A0A2V2Z0F4</accession>
<protein>
    <submittedName>
        <fullName evidence="4">Putative LLM family oxidoreductase</fullName>
    </submittedName>
</protein>
<feature type="domain" description="Luciferase-like" evidence="3">
    <location>
        <begin position="8"/>
        <end position="314"/>
    </location>
</feature>
<dbReference type="NCBIfam" id="TIGR03858">
    <property type="entry name" value="LLM_2I7G"/>
    <property type="match status" value="1"/>
</dbReference>
<dbReference type="InterPro" id="IPR011251">
    <property type="entry name" value="Luciferase-like_dom"/>
</dbReference>
<dbReference type="GO" id="GO:0016705">
    <property type="term" value="F:oxidoreductase activity, acting on paired donors, with incorporation or reduction of molecular oxygen"/>
    <property type="evidence" value="ECO:0007669"/>
    <property type="project" value="InterPro"/>
</dbReference>
<proteinExistence type="predicted"/>
<dbReference type="Gene3D" id="3.20.20.30">
    <property type="entry name" value="Luciferase-like domain"/>
    <property type="match status" value="1"/>
</dbReference>